<dbReference type="PANTHER" id="PTHR45870:SF2">
    <property type="entry name" value="TUBULIN MONOGLYCYLASE TTLL3"/>
    <property type="match status" value="1"/>
</dbReference>
<dbReference type="eggNOG" id="KOG2157">
    <property type="taxonomic scope" value="Eukaryota"/>
</dbReference>
<keyword evidence="4" id="KW-0547">Nucleotide-binding</keyword>
<protein>
    <submittedName>
        <fullName evidence="6">Tubulin-tyrosine ligase family protein, putative</fullName>
        <ecNumber evidence="6">3.1.11.5</ecNumber>
        <ecNumber evidence="6">6.3.2.25</ecNumber>
    </submittedName>
</protein>
<keyword evidence="3 6" id="KW-0436">Ligase</keyword>
<dbReference type="GO" id="GO:0005524">
    <property type="term" value="F:ATP binding"/>
    <property type="evidence" value="ECO:0007669"/>
    <property type="project" value="UniProtKB-KW"/>
</dbReference>
<dbReference type="PROSITE" id="PS51221">
    <property type="entry name" value="TTL"/>
    <property type="match status" value="1"/>
</dbReference>
<keyword evidence="6" id="KW-0378">Hydrolase</keyword>
<gene>
    <name evidence="6" type="ORF">IMG5_124010</name>
</gene>
<dbReference type="PANTHER" id="PTHR45870">
    <property type="entry name" value="TUBULIN MONOGLYCYLASE TTLL3"/>
    <property type="match status" value="1"/>
</dbReference>
<dbReference type="GO" id="GO:0015630">
    <property type="term" value="C:microtubule cytoskeleton"/>
    <property type="evidence" value="ECO:0007669"/>
    <property type="project" value="TreeGrafter"/>
</dbReference>
<keyword evidence="2" id="KW-0963">Cytoplasm</keyword>
<name>G0QVI4_ICHMU</name>
<dbReference type="RefSeq" id="XP_004032357.1">
    <property type="nucleotide sequence ID" value="XM_004032309.1"/>
</dbReference>
<dbReference type="OMA" id="NIDEPQM"/>
<evidence type="ECO:0000313" key="6">
    <source>
        <dbReference type="EMBL" id="EGR30770.1"/>
    </source>
</evidence>
<evidence type="ECO:0000256" key="1">
    <source>
        <dbReference type="ARBA" id="ARBA00004496"/>
    </source>
</evidence>
<evidence type="ECO:0000256" key="5">
    <source>
        <dbReference type="ARBA" id="ARBA00022840"/>
    </source>
</evidence>
<evidence type="ECO:0000313" key="7">
    <source>
        <dbReference type="Proteomes" id="UP000008983"/>
    </source>
</evidence>
<organism evidence="6 7">
    <name type="scientific">Ichthyophthirius multifiliis</name>
    <name type="common">White spot disease agent</name>
    <name type="synonym">Ich</name>
    <dbReference type="NCBI Taxonomy" id="5932"/>
    <lineage>
        <taxon>Eukaryota</taxon>
        <taxon>Sar</taxon>
        <taxon>Alveolata</taxon>
        <taxon>Ciliophora</taxon>
        <taxon>Intramacronucleata</taxon>
        <taxon>Oligohymenophorea</taxon>
        <taxon>Hymenostomatida</taxon>
        <taxon>Ophryoglenina</taxon>
        <taxon>Ichthyophthirius</taxon>
    </lineage>
</organism>
<sequence length="543" mass="65147">MQVLNIVGKKDVYLHNLNNKKQIRTFFEINEFNVILFFIQKQKQKKHIRKKIQIIQKTLFKNQQKHQQLKENINIEKSKKIFQQKLNQKKQKKRFNFLHSAQLKSINYDVKKRLNQISQYKVQLQNYKSKEECESSDDEPKQKQQSQIYQQNQITDLTKWKKANKIDQKQKVFILKGGYQDLKKALKERDWVENTDYFSPCFDFKWTTKVSDIDYNNLYDFQYVNHFDNNSAFTSKYGIGRSLKTLIHQENIDAYTFFPRSFDLGDLQEFEDFIENFKFTKNQEIFPCINSEEWEILFLSRGRGIKCFNNLDKIFDYIVGKETQFVVQKYIERPLLISNKKFDVRQWAIIQDYCPLKIWFYDECYLRFCSVDHNIDDLNNRFVHLTNNAIQKFNKDGDLDKDELMWRQYQFAEYLKEQNNGEDIFFNQIQPKLKQIIIYSLKSCQDQVSGRKNSMELVGYDFMIDSQYQPWLIEINSSPSMDYSTSITKDLVQRVLKDTVKVVVDYSMAKKGTKKLVDTGGFKLIYKGDKNQNNNFKNKNTKN</sequence>
<dbReference type="STRING" id="857967.G0QVI4"/>
<dbReference type="SUPFAM" id="SSF56059">
    <property type="entry name" value="Glutathione synthetase ATP-binding domain-like"/>
    <property type="match status" value="1"/>
</dbReference>
<keyword evidence="5" id="KW-0067">ATP-binding</keyword>
<dbReference type="Pfam" id="PF03133">
    <property type="entry name" value="TTL"/>
    <property type="match status" value="1"/>
</dbReference>
<dbReference type="AlphaFoldDB" id="G0QVI4"/>
<dbReference type="InParanoid" id="G0QVI4"/>
<proteinExistence type="predicted"/>
<dbReference type="OrthoDB" id="10255472at2759"/>
<dbReference type="EC" id="6.3.2.25" evidence="6"/>
<dbReference type="GO" id="GO:0005737">
    <property type="term" value="C:cytoplasm"/>
    <property type="evidence" value="ECO:0007669"/>
    <property type="project" value="UniProtKB-SubCell"/>
</dbReference>
<dbReference type="GeneID" id="14906888"/>
<dbReference type="GO" id="GO:0070736">
    <property type="term" value="F:protein-glycine ligase activity, initiating"/>
    <property type="evidence" value="ECO:0007669"/>
    <property type="project" value="TreeGrafter"/>
</dbReference>
<evidence type="ECO:0000256" key="2">
    <source>
        <dbReference type="ARBA" id="ARBA00022490"/>
    </source>
</evidence>
<reference evidence="6 7" key="1">
    <citation type="submission" date="2011-07" db="EMBL/GenBank/DDBJ databases">
        <authorList>
            <person name="Coyne R."/>
            <person name="Brami D."/>
            <person name="Johnson J."/>
            <person name="Hostetler J."/>
            <person name="Hannick L."/>
            <person name="Clark T."/>
            <person name="Cassidy-Hanley D."/>
            <person name="Inman J."/>
        </authorList>
    </citation>
    <scope>NUCLEOTIDE SEQUENCE [LARGE SCALE GENOMIC DNA]</scope>
    <source>
        <strain evidence="6 7">G5</strain>
    </source>
</reference>
<keyword evidence="7" id="KW-1185">Reference proteome</keyword>
<dbReference type="GO" id="GO:0004835">
    <property type="term" value="F:tubulin-tyrosine ligase activity"/>
    <property type="evidence" value="ECO:0007669"/>
    <property type="project" value="UniProtKB-EC"/>
</dbReference>
<dbReference type="EMBL" id="GL983946">
    <property type="protein sequence ID" value="EGR30770.1"/>
    <property type="molecule type" value="Genomic_DNA"/>
</dbReference>
<dbReference type="GO" id="GO:0008854">
    <property type="term" value="F:exodeoxyribonuclease V activity"/>
    <property type="evidence" value="ECO:0007669"/>
    <property type="project" value="UniProtKB-EC"/>
</dbReference>
<comment type="subcellular location">
    <subcellularLocation>
        <location evidence="1">Cytoplasm</location>
    </subcellularLocation>
</comment>
<accession>G0QVI4</accession>
<dbReference type="Proteomes" id="UP000008983">
    <property type="component" value="Unassembled WGS sequence"/>
</dbReference>
<dbReference type="InterPro" id="IPR004344">
    <property type="entry name" value="TTL/TTLL_fam"/>
</dbReference>
<evidence type="ECO:0000256" key="4">
    <source>
        <dbReference type="ARBA" id="ARBA00022741"/>
    </source>
</evidence>
<dbReference type="InterPro" id="IPR051437">
    <property type="entry name" value="TTLL_monoglycylase"/>
</dbReference>
<dbReference type="Gene3D" id="3.30.470.20">
    <property type="entry name" value="ATP-grasp fold, B domain"/>
    <property type="match status" value="1"/>
</dbReference>
<evidence type="ECO:0000256" key="3">
    <source>
        <dbReference type="ARBA" id="ARBA00022598"/>
    </source>
</evidence>
<dbReference type="EC" id="3.1.11.5" evidence="6"/>